<proteinExistence type="predicted"/>
<evidence type="ECO:0000256" key="7">
    <source>
        <dbReference type="ARBA" id="ARBA00023316"/>
    </source>
</evidence>
<reference evidence="12" key="1">
    <citation type="journal article" date="2025" name="Foods">
        <title>Unveiling the Microbial Signatures of Arabica Coffee Cherries: Insights into Ripeness Specific Diversity, Functional Traits, and Implications for Quality and Safety.</title>
        <authorList>
            <consortium name="RefSeq"/>
            <person name="Tenea G.N."/>
            <person name="Cifuentes V."/>
            <person name="Reyes P."/>
            <person name="Cevallos-Vallejos M."/>
        </authorList>
    </citation>
    <scope>NUCLEOTIDE SEQUENCE [LARGE SCALE GENOMIC DNA]</scope>
</reference>
<evidence type="ECO:0000256" key="1">
    <source>
        <dbReference type="ARBA" id="ARBA00004127"/>
    </source>
</evidence>
<keyword evidence="7" id="KW-0961">Cell wall biogenesis/degradation</keyword>
<feature type="transmembrane region" description="Helical" evidence="11">
    <location>
        <begin position="558"/>
        <end position="578"/>
    </location>
</feature>
<feature type="binding site" evidence="9">
    <location>
        <position position="114"/>
    </location>
    <ligand>
        <name>UDP-alpha-D-glucose</name>
        <dbReference type="ChEBI" id="CHEBI:58885"/>
    </ligand>
</feature>
<evidence type="ECO:0000256" key="11">
    <source>
        <dbReference type="SAM" id="Phobius"/>
    </source>
</evidence>
<feature type="transmembrane region" description="Helical" evidence="11">
    <location>
        <begin position="54"/>
        <end position="74"/>
    </location>
</feature>
<dbReference type="OrthoDB" id="72851at2759"/>
<dbReference type="GO" id="GO:0030244">
    <property type="term" value="P:cellulose biosynthetic process"/>
    <property type="evidence" value="ECO:0007669"/>
    <property type="project" value="InterPro"/>
</dbReference>
<feature type="binding site" evidence="10">
    <location>
        <position position="280"/>
    </location>
    <ligand>
        <name>Mn(2+)</name>
        <dbReference type="ChEBI" id="CHEBI:29035"/>
    </ligand>
</feature>
<evidence type="ECO:0000313" key="12">
    <source>
        <dbReference type="Proteomes" id="UP001652660"/>
    </source>
</evidence>
<evidence type="ECO:0000313" key="13">
    <source>
        <dbReference type="RefSeq" id="XP_027117135.1"/>
    </source>
</evidence>
<dbReference type="GO" id="GO:0012505">
    <property type="term" value="C:endomembrane system"/>
    <property type="evidence" value="ECO:0007669"/>
    <property type="project" value="UniProtKB-SubCell"/>
</dbReference>
<dbReference type="PANTHER" id="PTHR13301">
    <property type="entry name" value="X-BOX TRANSCRIPTION FACTOR-RELATED"/>
    <property type="match status" value="1"/>
</dbReference>
<evidence type="ECO:0000256" key="10">
    <source>
        <dbReference type="PIRSR" id="PIRSR605150-3"/>
    </source>
</evidence>
<dbReference type="Proteomes" id="UP001652660">
    <property type="component" value="Chromosome 3c"/>
</dbReference>
<keyword evidence="6 11" id="KW-0472">Membrane</keyword>
<dbReference type="InterPro" id="IPR005150">
    <property type="entry name" value="Cellulose_synth"/>
</dbReference>
<keyword evidence="3" id="KW-0808">Transferase</keyword>
<feature type="active site" evidence="8">
    <location>
        <position position="144"/>
    </location>
</feature>
<evidence type="ECO:0000256" key="5">
    <source>
        <dbReference type="ARBA" id="ARBA00022989"/>
    </source>
</evidence>
<dbReference type="GO" id="GO:0016760">
    <property type="term" value="F:cellulose synthase (UDP-forming) activity"/>
    <property type="evidence" value="ECO:0007669"/>
    <property type="project" value="InterPro"/>
</dbReference>
<feature type="transmembrane region" description="Helical" evidence="11">
    <location>
        <begin position="598"/>
        <end position="620"/>
    </location>
</feature>
<evidence type="ECO:0000256" key="8">
    <source>
        <dbReference type="PIRSR" id="PIRSR605150-1"/>
    </source>
</evidence>
<keyword evidence="2" id="KW-0328">Glycosyltransferase</keyword>
<feature type="transmembrane region" description="Helical" evidence="11">
    <location>
        <begin position="21"/>
        <end position="42"/>
    </location>
</feature>
<evidence type="ECO:0000256" key="6">
    <source>
        <dbReference type="ARBA" id="ARBA00023136"/>
    </source>
</evidence>
<protein>
    <submittedName>
        <fullName evidence="13">Cellulose synthase-like protein G3 isoform X1</fullName>
    </submittedName>
</protein>
<dbReference type="InterPro" id="IPR029044">
    <property type="entry name" value="Nucleotide-diphossugar_trans"/>
</dbReference>
<keyword evidence="12" id="KW-1185">Reference proteome</keyword>
<sequence>MEPSTMLKAPLHSIRSMPRTVFNHLFAGVYTIALLFLLYHHAFKLFSSTTFPSFFISISMFISDLLLAFFWFTAQGFRIRPVTREVFPENLEEMIDKKDFPDIDIFICTSDPYKEPPIDIVNTALSVMAYDYPAEKLSIYVSDDGGSELTLFAIMEAAKFGAHWLAFCRENKVLDRSPAEFFRLQETEISKTEKIKIMYEDMKRRIENVIENEKVAQYITSQQEHEAFSPWTKTFTRRDHPTVIQVLLESGKDVDVSGHSMPNLVYVSREKSSSSPHHFKAGALNALLRVSALMTNAPIILTLDCDMFSNNPRTPYNVLCYFFDNSIRPKLAYIQFPQCFHGLNKNDIYSSEMQRWFQINPKGMDGLTGPHCMGTGSFFMRRALFGGPSAMLQPEMPQLSPDHVVSNPIRSQHILELANTVAGCNYEFQTNWGEQIGFRYGSLVEDLYTGYRLHCQGWKSIFCQPQRAAFLGNIPISLLDALNQLKRWTVGFLEFSFSKYSPLTFGIQAMGGPLMSLDYIQYGFLPLWSVSITIYTFLPQLTLLNGIYIFPKVTSPWFFLYAFLFLGAYAQDCLEFLFSQATLRRWWSEQRIWLIRGLTCYLFGTLEYLMQILGIATHGFNVTSKAVDDEQSKRYHQGLFEFGVPSPIFLPLATAAIINFAAFLYGTMLVLKGGNTEDVFVQLFIAGFGVLNCLPIYEAMIIRTDKGKMPTKTTITSIIIACGLYLAAFLMLQI</sequence>
<feature type="binding site" evidence="10">
    <location>
        <position position="304"/>
    </location>
    <ligand>
        <name>Mn(2+)</name>
        <dbReference type="ChEBI" id="CHEBI:29035"/>
    </ligand>
</feature>
<evidence type="ECO:0000256" key="9">
    <source>
        <dbReference type="PIRSR" id="PIRSR605150-2"/>
    </source>
</evidence>
<feature type="transmembrane region" description="Helical" evidence="11">
    <location>
        <begin position="714"/>
        <end position="732"/>
    </location>
</feature>
<feature type="binding site" evidence="9">
    <location>
        <position position="115"/>
    </location>
    <ligand>
        <name>UDP-alpha-D-glucose</name>
        <dbReference type="ChEBI" id="CHEBI:58885"/>
    </ligand>
</feature>
<dbReference type="Gene3D" id="3.90.550.10">
    <property type="entry name" value="Spore Coat Polysaccharide Biosynthesis Protein SpsA, Chain A"/>
    <property type="match status" value="2"/>
</dbReference>
<evidence type="ECO:0000256" key="3">
    <source>
        <dbReference type="ARBA" id="ARBA00022679"/>
    </source>
</evidence>
<feature type="transmembrane region" description="Helical" evidence="11">
    <location>
        <begin position="683"/>
        <end position="702"/>
    </location>
</feature>
<keyword evidence="4 11" id="KW-0812">Transmembrane</keyword>
<organism evidence="12 13">
    <name type="scientific">Coffea arabica</name>
    <name type="common">Arabian coffee</name>
    <dbReference type="NCBI Taxonomy" id="13443"/>
    <lineage>
        <taxon>Eukaryota</taxon>
        <taxon>Viridiplantae</taxon>
        <taxon>Streptophyta</taxon>
        <taxon>Embryophyta</taxon>
        <taxon>Tracheophyta</taxon>
        <taxon>Spermatophyta</taxon>
        <taxon>Magnoliopsida</taxon>
        <taxon>eudicotyledons</taxon>
        <taxon>Gunneridae</taxon>
        <taxon>Pentapetalae</taxon>
        <taxon>asterids</taxon>
        <taxon>lamiids</taxon>
        <taxon>Gentianales</taxon>
        <taxon>Rubiaceae</taxon>
        <taxon>Ixoroideae</taxon>
        <taxon>Gardenieae complex</taxon>
        <taxon>Bertiereae - Coffeeae clade</taxon>
        <taxon>Coffeeae</taxon>
        <taxon>Coffea</taxon>
    </lineage>
</organism>
<accession>A0A6P6WPC7</accession>
<dbReference type="AlphaFoldDB" id="A0A6P6WPC7"/>
<comment type="subcellular location">
    <subcellularLocation>
        <location evidence="1">Endomembrane system</location>
        <topology evidence="1">Multi-pass membrane protein</topology>
    </subcellularLocation>
</comment>
<dbReference type="FunFam" id="3.90.550.10:FF:000135">
    <property type="entry name" value="Cellulose synthase-like protein G3"/>
    <property type="match status" value="1"/>
</dbReference>
<evidence type="ECO:0000256" key="2">
    <source>
        <dbReference type="ARBA" id="ARBA00022676"/>
    </source>
</evidence>
<feature type="transmembrane region" description="Helical" evidence="11">
    <location>
        <begin position="519"/>
        <end position="538"/>
    </location>
</feature>
<dbReference type="GO" id="GO:0071555">
    <property type="term" value="P:cell wall organization"/>
    <property type="evidence" value="ECO:0007669"/>
    <property type="project" value="UniProtKB-KW"/>
</dbReference>
<dbReference type="SUPFAM" id="SSF53448">
    <property type="entry name" value="Nucleotide-diphospho-sugar transferases"/>
    <property type="match status" value="1"/>
</dbReference>
<gene>
    <name evidence="13" type="primary">LOC113734691</name>
</gene>
<dbReference type="RefSeq" id="XP_027117135.1">
    <property type="nucleotide sequence ID" value="XM_027261334.2"/>
</dbReference>
<feature type="binding site" evidence="9">
    <location>
        <position position="144"/>
    </location>
    <ligand>
        <name>UDP-alpha-D-glucose</name>
        <dbReference type="ChEBI" id="CHEBI:58885"/>
    </ligand>
</feature>
<evidence type="ECO:0000256" key="4">
    <source>
        <dbReference type="ARBA" id="ARBA00022692"/>
    </source>
</evidence>
<keyword evidence="5 11" id="KW-1133">Transmembrane helix</keyword>
<reference evidence="13" key="2">
    <citation type="submission" date="2025-08" db="UniProtKB">
        <authorList>
            <consortium name="RefSeq"/>
        </authorList>
    </citation>
    <scope>IDENTIFICATION</scope>
    <source>
        <tissue evidence="13">Leaves</tissue>
    </source>
</reference>
<dbReference type="GeneID" id="113734691"/>
<dbReference type="GO" id="GO:0016020">
    <property type="term" value="C:membrane"/>
    <property type="evidence" value="ECO:0007669"/>
    <property type="project" value="InterPro"/>
</dbReference>
<feature type="transmembrane region" description="Helical" evidence="11">
    <location>
        <begin position="648"/>
        <end position="671"/>
    </location>
</feature>
<feature type="active site" evidence="8">
    <location>
        <position position="446"/>
    </location>
</feature>
<dbReference type="Pfam" id="PF03552">
    <property type="entry name" value="Cellulose_synt"/>
    <property type="match status" value="2"/>
</dbReference>
<name>A0A6P6WPC7_COFAR</name>